<comment type="caution">
    <text evidence="6">The sequence shown here is derived from an EMBL/GenBank/DDBJ whole genome shotgun (WGS) entry which is preliminary data.</text>
</comment>
<dbReference type="InterPro" id="IPR027417">
    <property type="entry name" value="P-loop_NTPase"/>
</dbReference>
<dbReference type="EMBL" id="SNRY01001659">
    <property type="protein sequence ID" value="KAA6329370.1"/>
    <property type="molecule type" value="Genomic_DNA"/>
</dbReference>
<reference evidence="6" key="1">
    <citation type="submission" date="2019-03" db="EMBL/GenBank/DDBJ databases">
        <title>Single cell metagenomics reveals metabolic interactions within the superorganism composed of flagellate Streblomastix strix and complex community of Bacteroidetes bacteria on its surface.</title>
        <authorList>
            <person name="Treitli S.C."/>
            <person name="Kolisko M."/>
            <person name="Husnik F."/>
            <person name="Keeling P."/>
            <person name="Hampl V."/>
        </authorList>
    </citation>
    <scope>NUCLEOTIDE SEQUENCE</scope>
    <source>
        <strain evidence="6">STM</strain>
    </source>
</reference>
<dbReference type="Gene3D" id="3.40.50.300">
    <property type="entry name" value="P-loop containing nucleotide triphosphate hydrolases"/>
    <property type="match status" value="2"/>
</dbReference>
<dbReference type="PROSITE" id="PS51192">
    <property type="entry name" value="HELICASE_ATP_BIND_1"/>
    <property type="match status" value="1"/>
</dbReference>
<dbReference type="AlphaFoldDB" id="A0A5J4R8F6"/>
<proteinExistence type="predicted"/>
<dbReference type="PANTHER" id="PTHR47961">
    <property type="entry name" value="DNA POLYMERASE THETA, PUTATIVE (AFU_ORTHOLOGUE AFUA_1G05260)-RELATED"/>
    <property type="match status" value="1"/>
</dbReference>
<dbReference type="InterPro" id="IPR011545">
    <property type="entry name" value="DEAD/DEAH_box_helicase_dom"/>
</dbReference>
<dbReference type="InterPro" id="IPR014001">
    <property type="entry name" value="Helicase_ATP-bd"/>
</dbReference>
<dbReference type="GO" id="GO:0016787">
    <property type="term" value="F:hydrolase activity"/>
    <property type="evidence" value="ECO:0007669"/>
    <property type="project" value="UniProtKB-KW"/>
</dbReference>
<name>A0A5J4R8F6_9ZZZZ</name>
<dbReference type="SMART" id="SM00487">
    <property type="entry name" value="DEXDc"/>
    <property type="match status" value="1"/>
</dbReference>
<dbReference type="InterPro" id="IPR050474">
    <property type="entry name" value="Hel308_SKI2-like"/>
</dbReference>
<dbReference type="Pfam" id="PF00271">
    <property type="entry name" value="Helicase_C"/>
    <property type="match status" value="1"/>
</dbReference>
<keyword evidence="4" id="KW-0067">ATP-binding</keyword>
<dbReference type="GO" id="GO:0003676">
    <property type="term" value="F:nucleic acid binding"/>
    <property type="evidence" value="ECO:0007669"/>
    <property type="project" value="InterPro"/>
</dbReference>
<dbReference type="GO" id="GO:0005524">
    <property type="term" value="F:ATP binding"/>
    <property type="evidence" value="ECO:0007669"/>
    <property type="project" value="UniProtKB-KW"/>
</dbReference>
<keyword evidence="3 6" id="KW-0347">Helicase</keyword>
<evidence type="ECO:0000256" key="2">
    <source>
        <dbReference type="ARBA" id="ARBA00022801"/>
    </source>
</evidence>
<dbReference type="SMART" id="SM00490">
    <property type="entry name" value="HELICc"/>
    <property type="match status" value="1"/>
</dbReference>
<keyword evidence="1" id="KW-0547">Nucleotide-binding</keyword>
<dbReference type="GO" id="GO:0004386">
    <property type="term" value="F:helicase activity"/>
    <property type="evidence" value="ECO:0007669"/>
    <property type="project" value="UniProtKB-KW"/>
</dbReference>
<evidence type="ECO:0000313" key="6">
    <source>
        <dbReference type="EMBL" id="KAA6329370.1"/>
    </source>
</evidence>
<dbReference type="PANTHER" id="PTHR47961:SF6">
    <property type="entry name" value="DNA-DIRECTED DNA POLYMERASE"/>
    <property type="match status" value="1"/>
</dbReference>
<gene>
    <name evidence="6" type="ORF">EZS27_021818</name>
</gene>
<evidence type="ECO:0000256" key="3">
    <source>
        <dbReference type="ARBA" id="ARBA00022806"/>
    </source>
</evidence>
<dbReference type="Pfam" id="PF00270">
    <property type="entry name" value="DEAD"/>
    <property type="match status" value="1"/>
</dbReference>
<accession>A0A5J4R8F6</accession>
<organism evidence="6">
    <name type="scientific">termite gut metagenome</name>
    <dbReference type="NCBI Taxonomy" id="433724"/>
    <lineage>
        <taxon>unclassified sequences</taxon>
        <taxon>metagenomes</taxon>
        <taxon>organismal metagenomes</taxon>
    </lineage>
</organism>
<dbReference type="SUPFAM" id="SSF52540">
    <property type="entry name" value="P-loop containing nucleoside triphosphate hydrolases"/>
    <property type="match status" value="1"/>
</dbReference>
<evidence type="ECO:0000259" key="5">
    <source>
        <dbReference type="PROSITE" id="PS51192"/>
    </source>
</evidence>
<keyword evidence="2 6" id="KW-0378">Hydrolase</keyword>
<dbReference type="EC" id="3.6.4.-" evidence="6"/>
<dbReference type="InterPro" id="IPR001650">
    <property type="entry name" value="Helicase_C-like"/>
</dbReference>
<evidence type="ECO:0000256" key="1">
    <source>
        <dbReference type="ARBA" id="ARBA00022741"/>
    </source>
</evidence>
<evidence type="ECO:0000256" key="4">
    <source>
        <dbReference type="ARBA" id="ARBA00022840"/>
    </source>
</evidence>
<protein>
    <submittedName>
        <fullName evidence="6">Putative helicase HelY</fullName>
        <ecNumber evidence="6">3.6.4.-</ecNumber>
    </submittedName>
</protein>
<sequence length="766" mass="89330">MSDLIKKIIEGDDIDKIFAYVLGNIYKNGPVSVTDMEILSYLALYQPEIFAQYRDSILNYMGIFYKESSRKTLKDVVFGQYRKYIKDTFKKDYTPVQANIVKGIDANRCFSFSAPTSTGKSFVFMDMIAQSQHDVVVVVPSRALINEYYLKLCELINDKTVNILTFIDKINTSIAKRNIFIVTPERCRELFRQKENFIVDLFLFDEAQLSNEDSKRGLYFDSIVRRCQKAYPNAKFVFAHPFVQNPDSQIQKNHFDVKVSSSIQYKQKNVGQIFLSIDDNWNFYHFGIEKSIMGNFRLQCNFDPITEAIKREGSVLFYISKAKIYNRSFLNQFSRYINLCKEIASEKIDVYIDQLKQYTGGDTIANKNYYSQMIALMKRGIVIHHGSLPLQTRIIIEQFTRAGFCKICFATSTLEQGINMPFDVVYLDRLEKSKPISVKNLIGRAGRSTEKSEFDYGFVVISTSNNISNFRNIMTQDEVLDNVSALEKNEQHDDDYNEFKDAIINETFSDEYNLTEKELALLTADEINKLIEAILDSIFNNNQLISLVDINANDFCRLQLYDNFNSLYSTHVGRALTAAEKYVLNTAIKIMLWRVHRKTFKKICWYRYAYVSQSHERDKLERLGKKTDSLNAKFMTGFHDIPDKSLRAFGLFPGTKAKDVDYDLVMYDTYDYIDKLISFKLSDVFYAAFFKYYERKNDIRAFKLAKYIKYGTDEERHIWMLRYGLSFEDIEVLDEHIDRINSEAIVFKNTINNVPEELKTSIVRFL</sequence>
<feature type="domain" description="Helicase ATP-binding" evidence="5">
    <location>
        <begin position="101"/>
        <end position="220"/>
    </location>
</feature>